<reference evidence="2" key="1">
    <citation type="journal article" date="2021" name="New Phytol.">
        <title>Evolutionary innovations through gain and loss of genes in the ectomycorrhizal Boletales.</title>
        <authorList>
            <person name="Wu G."/>
            <person name="Miyauchi S."/>
            <person name="Morin E."/>
            <person name="Kuo A."/>
            <person name="Drula E."/>
            <person name="Varga T."/>
            <person name="Kohler A."/>
            <person name="Feng B."/>
            <person name="Cao Y."/>
            <person name="Lipzen A."/>
            <person name="Daum C."/>
            <person name="Hundley H."/>
            <person name="Pangilinan J."/>
            <person name="Johnson J."/>
            <person name="Barry K."/>
            <person name="LaButti K."/>
            <person name="Ng V."/>
            <person name="Ahrendt S."/>
            <person name="Min B."/>
            <person name="Choi I.G."/>
            <person name="Park H."/>
            <person name="Plett J.M."/>
            <person name="Magnuson J."/>
            <person name="Spatafora J.W."/>
            <person name="Nagy L.G."/>
            <person name="Henrissat B."/>
            <person name="Grigoriev I.V."/>
            <person name="Yang Z.L."/>
            <person name="Xu J."/>
            <person name="Martin F.M."/>
        </authorList>
    </citation>
    <scope>NUCLEOTIDE SEQUENCE</scope>
    <source>
        <strain evidence="2">KKN 215</strain>
    </source>
</reference>
<evidence type="ECO:0000313" key="2">
    <source>
        <dbReference type="EMBL" id="KAH8105105.1"/>
    </source>
</evidence>
<name>A0A8K0XTP8_9AGAR</name>
<dbReference type="AlphaFoldDB" id="A0A8K0XTP8"/>
<feature type="region of interest" description="Disordered" evidence="1">
    <location>
        <begin position="1"/>
        <end position="66"/>
    </location>
</feature>
<evidence type="ECO:0008006" key="4">
    <source>
        <dbReference type="Google" id="ProtNLM"/>
    </source>
</evidence>
<organism evidence="2 3">
    <name type="scientific">Cristinia sonorae</name>
    <dbReference type="NCBI Taxonomy" id="1940300"/>
    <lineage>
        <taxon>Eukaryota</taxon>
        <taxon>Fungi</taxon>
        <taxon>Dikarya</taxon>
        <taxon>Basidiomycota</taxon>
        <taxon>Agaricomycotina</taxon>
        <taxon>Agaricomycetes</taxon>
        <taxon>Agaricomycetidae</taxon>
        <taxon>Agaricales</taxon>
        <taxon>Pleurotineae</taxon>
        <taxon>Stephanosporaceae</taxon>
        <taxon>Cristinia</taxon>
    </lineage>
</organism>
<dbReference type="EMBL" id="JAEVFJ010000004">
    <property type="protein sequence ID" value="KAH8105105.1"/>
    <property type="molecule type" value="Genomic_DNA"/>
</dbReference>
<keyword evidence="3" id="KW-1185">Reference proteome</keyword>
<gene>
    <name evidence="2" type="ORF">BXZ70DRAFT_505029</name>
</gene>
<feature type="compositionally biased region" description="Low complexity" evidence="1">
    <location>
        <begin position="1"/>
        <end position="13"/>
    </location>
</feature>
<evidence type="ECO:0000256" key="1">
    <source>
        <dbReference type="SAM" id="MobiDB-lite"/>
    </source>
</evidence>
<feature type="compositionally biased region" description="Gly residues" evidence="1">
    <location>
        <begin position="53"/>
        <end position="66"/>
    </location>
</feature>
<dbReference type="OrthoDB" id="5988651at2759"/>
<sequence>MSSQNNSSGGKSNPMTQDAASRIQSTQTKAGHDVGKDSFAARAQSAGDRNANAGGGTNAQSGGKGK</sequence>
<dbReference type="Proteomes" id="UP000813824">
    <property type="component" value="Unassembled WGS sequence"/>
</dbReference>
<proteinExistence type="predicted"/>
<accession>A0A8K0XTP8</accession>
<protein>
    <recommendedName>
        <fullName evidence="4">SMP domain-containing protein</fullName>
    </recommendedName>
</protein>
<evidence type="ECO:0000313" key="3">
    <source>
        <dbReference type="Proteomes" id="UP000813824"/>
    </source>
</evidence>
<feature type="compositionally biased region" description="Polar residues" evidence="1">
    <location>
        <begin position="14"/>
        <end position="29"/>
    </location>
</feature>
<comment type="caution">
    <text evidence="2">The sequence shown here is derived from an EMBL/GenBank/DDBJ whole genome shotgun (WGS) entry which is preliminary data.</text>
</comment>